<gene>
    <name evidence="3" type="ORF">TRFO_11929</name>
</gene>
<proteinExistence type="predicted"/>
<accession>A0A1J4J122</accession>
<keyword evidence="1" id="KW-0175">Coiled coil</keyword>
<evidence type="ECO:0000313" key="3">
    <source>
        <dbReference type="EMBL" id="OHS93302.1"/>
    </source>
</evidence>
<feature type="compositionally biased region" description="Polar residues" evidence="2">
    <location>
        <begin position="1085"/>
        <end position="1095"/>
    </location>
</feature>
<evidence type="ECO:0000313" key="4">
    <source>
        <dbReference type="Proteomes" id="UP000179807"/>
    </source>
</evidence>
<feature type="coiled-coil region" evidence="1">
    <location>
        <begin position="714"/>
        <end position="741"/>
    </location>
</feature>
<dbReference type="OrthoDB" id="10043826at2759"/>
<feature type="coiled-coil region" evidence="1">
    <location>
        <begin position="114"/>
        <end position="141"/>
    </location>
</feature>
<dbReference type="EMBL" id="MLAK01001415">
    <property type="protein sequence ID" value="OHS93302.1"/>
    <property type="molecule type" value="Genomic_DNA"/>
</dbReference>
<feature type="coiled-coil region" evidence="1">
    <location>
        <begin position="285"/>
        <end position="367"/>
    </location>
</feature>
<evidence type="ECO:0000256" key="1">
    <source>
        <dbReference type="SAM" id="Coils"/>
    </source>
</evidence>
<keyword evidence="4" id="KW-1185">Reference proteome</keyword>
<feature type="compositionally biased region" description="Low complexity" evidence="2">
    <location>
        <begin position="1068"/>
        <end position="1084"/>
    </location>
</feature>
<dbReference type="AlphaFoldDB" id="A0A1J4J122"/>
<evidence type="ECO:0008006" key="5">
    <source>
        <dbReference type="Google" id="ProtNLM"/>
    </source>
</evidence>
<name>A0A1J4J122_9EUKA</name>
<dbReference type="Proteomes" id="UP000179807">
    <property type="component" value="Unassembled WGS sequence"/>
</dbReference>
<feature type="coiled-coil region" evidence="1">
    <location>
        <begin position="186"/>
        <end position="227"/>
    </location>
</feature>
<organism evidence="3 4">
    <name type="scientific">Tritrichomonas foetus</name>
    <dbReference type="NCBI Taxonomy" id="1144522"/>
    <lineage>
        <taxon>Eukaryota</taxon>
        <taxon>Metamonada</taxon>
        <taxon>Parabasalia</taxon>
        <taxon>Tritrichomonadida</taxon>
        <taxon>Tritrichomonadidae</taxon>
        <taxon>Tritrichomonas</taxon>
    </lineage>
</organism>
<evidence type="ECO:0000256" key="2">
    <source>
        <dbReference type="SAM" id="MobiDB-lite"/>
    </source>
</evidence>
<sequence>MESQAMTNFEELGQNLLDNFVSTADTDSSAAKQTDSPLFLHLVELSTFLKELAIPFSTKASFSSSKNMQFSKNLVDQIMKDLISINRTPSYELQKPWSINDAYRILSYTLFLSYQTQQMKYQHLKDKLRDLQNSYDEILQQSNAPPPKLPPNFFAASDQSFSDDFEKLNLNNENDEKLLRLMSSRFDQLNNEMHLLNLKNSDQESEIERLKQENMNLELQIDHLKQKAYNYQPNDMIPKEEIDDTTNARIFVLENDIDALKIRLKDINSTSEKRKEKIKTLTKIVQEKDSKLQASETEIESLKIKVDRLTLENEDKIEQLQNANGASSVYEELAFKNEEISNLNFALNELSAQMEGLNNELARECNLKNNLFNITQKMTIALTKQENVIKSLIESTTNTTDHTDNSFNILNKTMNSGKAKNKEPNDQGNLIEYDEKIKEDVRNFLYDNYNDDNDIMKLILGNNDSKSSTEFIHELLHHVIEIKNSYAIHKKENEINNEVDSKKCQRLLCYMNNILRFIDQIANSGEIQNWLIDTTNEQTVAQFREALFKQCAKIDGFLKENGFDEFDDENNLDDDFLGTSQKLSEMPENPSPQELFAVIKMQTSANEFLRRFSEELKIQNSRLLSDVRSMRFDLSDLRASEEEKANERIDAIQQQLDREKEKSELLDKLTNFLRTAYSEQSNKTSSQGRKRIIKMCLRIIEDKEVRDDLSNGSSDNNEDYIQALENKIRSMKEKNMILFSKVKHLRSQLNKQKIQFTEEFDNSQRFNDDLTNSIIEKERSLSSLKDEIEEKTNKIKSLTGRVEALTNQISDLQEAHKNEISTNSQEHEKKLAIINIDNENMINKMKNEYEDTINELNSKLRETKLTLKSEIKKMETESEIEAQKSKEIRIHFEALTTDLKEKLKEIRERESNEKNEKQKIIGELNEVKNQLSKCRIENRMISLKLQTNEEKYAREKQLAETQNKMKLIKVITEKDQKINELKESSELEFHYFLRDIFSIFKEFMIDFSIPISRESVMDLLEKVNETLNNVQRENRDISDTLKNVYKILNIKTKREEFNLISILTNKINNSNNTNTNSNSPNSKNQITSPTTIQNSKNDKNGDVQNSTRNWEIWARRLHALITDNFSTVKSSKELMSAIEESLMSAIGQRQIFRKMEILRAEKILLAKGVSNKRINAVTEKKRPISIIQIMAIMASIRRMQRLSGHLKSVIGLRDENTTIKQELAVNNANNENNILIKDDADINENDSGKKNYPILCFVD</sequence>
<dbReference type="VEuPathDB" id="TrichDB:TRFO_11929"/>
<comment type="caution">
    <text evidence="3">The sequence shown here is derived from an EMBL/GenBank/DDBJ whole genome shotgun (WGS) entry which is preliminary data.</text>
</comment>
<dbReference type="Gene3D" id="1.10.287.1490">
    <property type="match status" value="1"/>
</dbReference>
<dbReference type="RefSeq" id="XP_068346439.1">
    <property type="nucleotide sequence ID" value="XM_068496317.1"/>
</dbReference>
<protein>
    <recommendedName>
        <fullName evidence="5">Viral A-type inclusion protein</fullName>
    </recommendedName>
</protein>
<feature type="region of interest" description="Disordered" evidence="2">
    <location>
        <begin position="1068"/>
        <end position="1104"/>
    </location>
</feature>
<feature type="coiled-coil region" evidence="1">
    <location>
        <begin position="767"/>
        <end position="930"/>
    </location>
</feature>
<reference evidence="3" key="1">
    <citation type="submission" date="2016-10" db="EMBL/GenBank/DDBJ databases">
        <authorList>
            <person name="Benchimol M."/>
            <person name="Almeida L.G."/>
            <person name="Vasconcelos A.T."/>
            <person name="Perreira-Neves A."/>
            <person name="Rosa I.A."/>
            <person name="Tasca T."/>
            <person name="Bogo M.R."/>
            <person name="de Souza W."/>
        </authorList>
    </citation>
    <scope>NUCLEOTIDE SEQUENCE [LARGE SCALE GENOMIC DNA]</scope>
    <source>
        <strain evidence="3">K</strain>
    </source>
</reference>
<feature type="coiled-coil region" evidence="1">
    <location>
        <begin position="642"/>
        <end position="669"/>
    </location>
</feature>
<dbReference type="GeneID" id="94831021"/>
<feature type="coiled-coil region" evidence="1">
    <location>
        <begin position="1013"/>
        <end position="1040"/>
    </location>
</feature>